<evidence type="ECO:0000259" key="3">
    <source>
        <dbReference type="Pfam" id="PF03446"/>
    </source>
</evidence>
<dbReference type="PIRSF" id="PIRSF000103">
    <property type="entry name" value="HIBADH"/>
    <property type="match status" value="1"/>
</dbReference>
<evidence type="ECO:0000256" key="1">
    <source>
        <dbReference type="ARBA" id="ARBA00023002"/>
    </source>
</evidence>
<dbReference type="Gene3D" id="3.40.50.720">
    <property type="entry name" value="NAD(P)-binding Rossmann-like Domain"/>
    <property type="match status" value="1"/>
</dbReference>
<protein>
    <submittedName>
        <fullName evidence="5">NAD(P)-dependent oxidoreductase</fullName>
    </submittedName>
</protein>
<evidence type="ECO:0000256" key="2">
    <source>
        <dbReference type="ARBA" id="ARBA00023027"/>
    </source>
</evidence>
<feature type="domain" description="6-phosphogluconate dehydrogenase NADP-binding" evidence="3">
    <location>
        <begin position="8"/>
        <end position="160"/>
    </location>
</feature>
<dbReference type="InterPro" id="IPR006115">
    <property type="entry name" value="6PGDH_NADP-bd"/>
</dbReference>
<dbReference type="Pfam" id="PF14833">
    <property type="entry name" value="NAD_binding_11"/>
    <property type="match status" value="1"/>
</dbReference>
<evidence type="ECO:0000313" key="5">
    <source>
        <dbReference type="EMBL" id="WXA96273.1"/>
    </source>
</evidence>
<keyword evidence="1" id="KW-0560">Oxidoreductase</keyword>
<dbReference type="RefSeq" id="WP_394846890.1">
    <property type="nucleotide sequence ID" value="NZ_CP089982.1"/>
</dbReference>
<feature type="domain" description="3-hydroxyisobutyrate dehydrogenase-like NAD-binding" evidence="4">
    <location>
        <begin position="163"/>
        <end position="284"/>
    </location>
</feature>
<dbReference type="InterPro" id="IPR029154">
    <property type="entry name" value="HIBADH-like_NADP-bd"/>
</dbReference>
<dbReference type="PANTHER" id="PTHR43060:SF15">
    <property type="entry name" value="3-HYDROXYISOBUTYRATE DEHYDROGENASE-LIKE 1, MITOCHONDRIAL-RELATED"/>
    <property type="match status" value="1"/>
</dbReference>
<keyword evidence="2" id="KW-0520">NAD</keyword>
<evidence type="ECO:0000313" key="6">
    <source>
        <dbReference type="Proteomes" id="UP001379533"/>
    </source>
</evidence>
<dbReference type="Pfam" id="PF03446">
    <property type="entry name" value="NAD_binding_2"/>
    <property type="match status" value="1"/>
</dbReference>
<dbReference type="SUPFAM" id="SSF51735">
    <property type="entry name" value="NAD(P)-binding Rossmann-fold domains"/>
    <property type="match status" value="1"/>
</dbReference>
<dbReference type="PANTHER" id="PTHR43060">
    <property type="entry name" value="3-HYDROXYISOBUTYRATE DEHYDROGENASE-LIKE 1, MITOCHONDRIAL-RELATED"/>
    <property type="match status" value="1"/>
</dbReference>
<reference evidence="5 6" key="1">
    <citation type="submission" date="2021-12" db="EMBL/GenBank/DDBJ databases">
        <title>Discovery of the Pendulisporaceae a myxobacterial family with distinct sporulation behavior and unique specialized metabolism.</title>
        <authorList>
            <person name="Garcia R."/>
            <person name="Popoff A."/>
            <person name="Bader C.D."/>
            <person name="Loehr J."/>
            <person name="Walesch S."/>
            <person name="Walt C."/>
            <person name="Boldt J."/>
            <person name="Bunk B."/>
            <person name="Haeckl F.J.F.P.J."/>
            <person name="Gunesch A.P."/>
            <person name="Birkelbach J."/>
            <person name="Nuebel U."/>
            <person name="Pietschmann T."/>
            <person name="Bach T."/>
            <person name="Mueller R."/>
        </authorList>
    </citation>
    <scope>NUCLEOTIDE SEQUENCE [LARGE SCALE GENOMIC DNA]</scope>
    <source>
        <strain evidence="5 6">MSr12523</strain>
    </source>
</reference>
<dbReference type="Gene3D" id="1.10.1040.10">
    <property type="entry name" value="N-(1-d-carboxylethyl)-l-norvaline Dehydrogenase, domain 2"/>
    <property type="match status" value="1"/>
</dbReference>
<dbReference type="InterPro" id="IPR036291">
    <property type="entry name" value="NAD(P)-bd_dom_sf"/>
</dbReference>
<evidence type="ECO:0000259" key="4">
    <source>
        <dbReference type="Pfam" id="PF14833"/>
    </source>
</evidence>
<gene>
    <name evidence="5" type="ORF">LZC95_05410</name>
</gene>
<keyword evidence="6" id="KW-1185">Reference proteome</keyword>
<dbReference type="Proteomes" id="UP001379533">
    <property type="component" value="Chromosome"/>
</dbReference>
<proteinExistence type="predicted"/>
<dbReference type="EMBL" id="CP089982">
    <property type="protein sequence ID" value="WXA96273.1"/>
    <property type="molecule type" value="Genomic_DNA"/>
</dbReference>
<dbReference type="InterPro" id="IPR013328">
    <property type="entry name" value="6PGD_dom2"/>
</dbReference>
<dbReference type="InterPro" id="IPR015815">
    <property type="entry name" value="HIBADH-related"/>
</dbReference>
<dbReference type="SUPFAM" id="SSF48179">
    <property type="entry name" value="6-phosphogluconate dehydrogenase C-terminal domain-like"/>
    <property type="match status" value="1"/>
</dbReference>
<dbReference type="InterPro" id="IPR008927">
    <property type="entry name" value="6-PGluconate_DH-like_C_sf"/>
</dbReference>
<name>A0ABZ2KC89_9BACT</name>
<organism evidence="5 6">
    <name type="scientific">Pendulispora brunnea</name>
    <dbReference type="NCBI Taxonomy" id="2905690"/>
    <lineage>
        <taxon>Bacteria</taxon>
        <taxon>Pseudomonadati</taxon>
        <taxon>Myxococcota</taxon>
        <taxon>Myxococcia</taxon>
        <taxon>Myxococcales</taxon>
        <taxon>Sorangiineae</taxon>
        <taxon>Pendulisporaceae</taxon>
        <taxon>Pendulispora</taxon>
    </lineage>
</organism>
<accession>A0ABZ2KC89</accession>
<sequence length="289" mass="30931">MNAGKTFLGFIGLGNVGEPMAANLLAQGFEVLGYDIRANPAFVARGGRPMTKAAHVSAASVIIQSLPTLAALENTIDALLPVLRPGQVIIDISSYPLSNKRAEAERVAARGAIMLDCEVSGLPHQVAERKAVIFKSGEAAVIDELRPIFDAMAEQHFYVGEFGAATKMKLIANTMVCVHNLMTAEALNLGVHAGLDPQRMIEVLAPSAAASATFVNKAPLMVSRSFRPGRGPFRHMFGHLARARELADECGATTPLLRATSDVYRRAQSTGRDDDDIAAIIEVLETELR</sequence>